<name>A0A1Y1MC63_PHOPY</name>
<reference evidence="1" key="1">
    <citation type="journal article" date="2016" name="Sci. Rep.">
        <title>Molecular characterization of firefly nuptial gifts: a multi-omics approach sheds light on postcopulatory sexual selection.</title>
        <authorList>
            <person name="Al-Wathiqui N."/>
            <person name="Fallon T.R."/>
            <person name="South A."/>
            <person name="Weng J.K."/>
            <person name="Lewis S.M."/>
        </authorList>
    </citation>
    <scope>NUCLEOTIDE SEQUENCE</scope>
</reference>
<dbReference type="AlphaFoldDB" id="A0A1Y1MC63"/>
<dbReference type="EMBL" id="GEZM01035025">
    <property type="protein sequence ID" value="JAV83421.1"/>
    <property type="molecule type" value="Transcribed_RNA"/>
</dbReference>
<sequence>MGYSSFKVIRDPLLHLLPCQCVLSRSQSIDDFHYQWPHILLCDITFSRSKRERVPKRQPQTPNVDVADTSLKARLGHMRLNLTVWCVTQLFGIGDPVSTVGLTHITPK</sequence>
<organism evidence="1">
    <name type="scientific">Photinus pyralis</name>
    <name type="common">Common eastern firefly</name>
    <name type="synonym">Lampyris pyralis</name>
    <dbReference type="NCBI Taxonomy" id="7054"/>
    <lineage>
        <taxon>Eukaryota</taxon>
        <taxon>Metazoa</taxon>
        <taxon>Ecdysozoa</taxon>
        <taxon>Arthropoda</taxon>
        <taxon>Hexapoda</taxon>
        <taxon>Insecta</taxon>
        <taxon>Pterygota</taxon>
        <taxon>Neoptera</taxon>
        <taxon>Endopterygota</taxon>
        <taxon>Coleoptera</taxon>
        <taxon>Polyphaga</taxon>
        <taxon>Elateriformia</taxon>
        <taxon>Elateroidea</taxon>
        <taxon>Lampyridae</taxon>
        <taxon>Lampyrinae</taxon>
        <taxon>Photinus</taxon>
    </lineage>
</organism>
<accession>A0A1Y1MC63</accession>
<dbReference type="EMBL" id="GEZM01035024">
    <property type="protein sequence ID" value="JAV83422.1"/>
    <property type="molecule type" value="Transcribed_RNA"/>
</dbReference>
<proteinExistence type="predicted"/>
<protein>
    <submittedName>
        <fullName evidence="1">Uncharacterized protein</fullName>
    </submittedName>
</protein>
<evidence type="ECO:0000313" key="1">
    <source>
        <dbReference type="EMBL" id="JAV83422.1"/>
    </source>
</evidence>